<dbReference type="Proteomes" id="UP000228687">
    <property type="component" value="Unassembled WGS sequence"/>
</dbReference>
<dbReference type="Pfam" id="PF01551">
    <property type="entry name" value="Peptidase_M23"/>
    <property type="match status" value="1"/>
</dbReference>
<accession>A0A2H0YZG1</accession>
<keyword evidence="1 3" id="KW-0732">Signal</keyword>
<sequence length="453" mass="49180">MMRVGFFLFSFFIFVSVLALGTPRIAFADAASDIQAQINSNNQQLEALKTEITAYQKQLDAIGSKKNTLQSAIDSLTLSQKQLATQIKATQNKIASANLQIRKLTLSIVDKEAVIAADQSAIAKALRSIAENEEVPLLASLISANSLGDAWRIADQTALFNRALSNDVIDVRAARTELATNRDKISAQKIQLVSLQNNLTFQKRSVDTNKKTQQKLLSDTKNQESNYQKLLAQKQAAEKAFEQELVNLQSQLNLIVHPNLLPKVGSGVLSWPFSNAFMLNCTQRKSVFGNLFCITQYFGNTPFATANPQIYNGGGHSAIDIGALDGTPVQAALSGIVLATGNTDLAHDSKGNQCLSFGKWVMIQHYNGLNTMYAHLSEIDVSKGKKVSTNQIIGLSGRTGYATGPHLHFGVYATEGTKIMTPGEFKGVSGTRCENATMPVASLDAYLNPLSYL</sequence>
<gene>
    <name evidence="5" type="ORF">COT23_02970</name>
</gene>
<dbReference type="PANTHER" id="PTHR21666:SF289">
    <property type="entry name" value="L-ALA--D-GLU ENDOPEPTIDASE"/>
    <property type="match status" value="1"/>
</dbReference>
<organism evidence="5 6">
    <name type="scientific">Candidatus Kaiserbacteria bacterium CG08_land_8_20_14_0_20_50_21</name>
    <dbReference type="NCBI Taxonomy" id="1974604"/>
    <lineage>
        <taxon>Bacteria</taxon>
        <taxon>Candidatus Kaiseribacteriota</taxon>
    </lineage>
</organism>
<evidence type="ECO:0000256" key="3">
    <source>
        <dbReference type="SAM" id="SignalP"/>
    </source>
</evidence>
<proteinExistence type="predicted"/>
<dbReference type="PANTHER" id="PTHR21666">
    <property type="entry name" value="PEPTIDASE-RELATED"/>
    <property type="match status" value="1"/>
</dbReference>
<evidence type="ECO:0000313" key="5">
    <source>
        <dbReference type="EMBL" id="PIS43122.1"/>
    </source>
</evidence>
<feature type="coiled-coil region" evidence="2">
    <location>
        <begin position="220"/>
        <end position="251"/>
    </location>
</feature>
<evidence type="ECO:0000313" key="6">
    <source>
        <dbReference type="Proteomes" id="UP000228687"/>
    </source>
</evidence>
<evidence type="ECO:0000259" key="4">
    <source>
        <dbReference type="Pfam" id="PF01551"/>
    </source>
</evidence>
<dbReference type="Gene3D" id="6.10.250.3150">
    <property type="match status" value="1"/>
</dbReference>
<dbReference type="AlphaFoldDB" id="A0A2H0YZG1"/>
<name>A0A2H0YZG1_9BACT</name>
<dbReference type="EMBL" id="PEXT01000061">
    <property type="protein sequence ID" value="PIS43122.1"/>
    <property type="molecule type" value="Genomic_DNA"/>
</dbReference>
<reference evidence="6" key="1">
    <citation type="submission" date="2017-09" db="EMBL/GenBank/DDBJ databases">
        <title>Depth-based differentiation of microbial function through sediment-hosted aquifers and enrichment of novel symbionts in the deep terrestrial subsurface.</title>
        <authorList>
            <person name="Probst A.J."/>
            <person name="Ladd B."/>
            <person name="Jarett J.K."/>
            <person name="Geller-Mcgrath D.E."/>
            <person name="Sieber C.M.K."/>
            <person name="Emerson J.B."/>
            <person name="Anantharaman K."/>
            <person name="Thomas B.C."/>
            <person name="Malmstrom R."/>
            <person name="Stieglmeier M."/>
            <person name="Klingl A."/>
            <person name="Woyke T."/>
            <person name="Ryan C.M."/>
            <person name="Banfield J.F."/>
        </authorList>
    </citation>
    <scope>NUCLEOTIDE SEQUENCE [LARGE SCALE GENOMIC DNA]</scope>
</reference>
<feature type="signal peptide" evidence="3">
    <location>
        <begin position="1"/>
        <end position="28"/>
    </location>
</feature>
<dbReference type="GO" id="GO:0004222">
    <property type="term" value="F:metalloendopeptidase activity"/>
    <property type="evidence" value="ECO:0007669"/>
    <property type="project" value="TreeGrafter"/>
</dbReference>
<evidence type="ECO:0000256" key="2">
    <source>
        <dbReference type="SAM" id="Coils"/>
    </source>
</evidence>
<evidence type="ECO:0000256" key="1">
    <source>
        <dbReference type="ARBA" id="ARBA00022729"/>
    </source>
</evidence>
<keyword evidence="2" id="KW-0175">Coiled coil</keyword>
<comment type="caution">
    <text evidence="5">The sequence shown here is derived from an EMBL/GenBank/DDBJ whole genome shotgun (WGS) entry which is preliminary data.</text>
</comment>
<protein>
    <recommendedName>
        <fullName evidence="4">M23ase beta-sheet core domain-containing protein</fullName>
    </recommendedName>
</protein>
<dbReference type="Gene3D" id="2.70.70.10">
    <property type="entry name" value="Glucose Permease (Domain IIA)"/>
    <property type="match status" value="1"/>
</dbReference>
<feature type="coiled-coil region" evidence="2">
    <location>
        <begin position="31"/>
        <end position="107"/>
    </location>
</feature>
<dbReference type="CDD" id="cd12797">
    <property type="entry name" value="M23_peptidase"/>
    <property type="match status" value="1"/>
</dbReference>
<feature type="domain" description="M23ase beta-sheet core" evidence="4">
    <location>
        <begin position="315"/>
        <end position="414"/>
    </location>
</feature>
<dbReference type="SUPFAM" id="SSF51261">
    <property type="entry name" value="Duplicated hybrid motif"/>
    <property type="match status" value="1"/>
</dbReference>
<feature type="chain" id="PRO_5013843348" description="M23ase beta-sheet core domain-containing protein" evidence="3">
    <location>
        <begin position="29"/>
        <end position="453"/>
    </location>
</feature>
<dbReference type="InterPro" id="IPR050570">
    <property type="entry name" value="Cell_wall_metabolism_enzyme"/>
</dbReference>
<dbReference type="InterPro" id="IPR016047">
    <property type="entry name" value="M23ase_b-sheet_dom"/>
</dbReference>
<dbReference type="InterPro" id="IPR011055">
    <property type="entry name" value="Dup_hybrid_motif"/>
</dbReference>